<proteinExistence type="predicted"/>
<evidence type="ECO:0000313" key="3">
    <source>
        <dbReference type="Proteomes" id="UP000010467"/>
    </source>
</evidence>
<evidence type="ECO:0000256" key="1">
    <source>
        <dbReference type="SAM" id="Phobius"/>
    </source>
</evidence>
<gene>
    <name evidence="2" type="ordered locus">Deipe_1354</name>
</gene>
<dbReference type="Proteomes" id="UP000010467">
    <property type="component" value="Chromosome"/>
</dbReference>
<reference evidence="3" key="1">
    <citation type="submission" date="2012-03" db="EMBL/GenBank/DDBJ databases">
        <title>Complete sequence of chromosome of Deinococcus peraridilitoris DSM 19664.</title>
        <authorList>
            <person name="Lucas S."/>
            <person name="Copeland A."/>
            <person name="Lapidus A."/>
            <person name="Glavina del Rio T."/>
            <person name="Dalin E."/>
            <person name="Tice H."/>
            <person name="Bruce D."/>
            <person name="Goodwin L."/>
            <person name="Pitluck S."/>
            <person name="Peters L."/>
            <person name="Mikhailova N."/>
            <person name="Lu M."/>
            <person name="Kyrpides N."/>
            <person name="Mavromatis K."/>
            <person name="Ivanova N."/>
            <person name="Brettin T."/>
            <person name="Detter J.C."/>
            <person name="Han C."/>
            <person name="Larimer F."/>
            <person name="Land M."/>
            <person name="Hauser L."/>
            <person name="Markowitz V."/>
            <person name="Cheng J.-F."/>
            <person name="Hugenholtz P."/>
            <person name="Woyke T."/>
            <person name="Wu D."/>
            <person name="Pukall R."/>
            <person name="Steenblock K."/>
            <person name="Brambilla E."/>
            <person name="Klenk H.-P."/>
            <person name="Eisen J.A."/>
        </authorList>
    </citation>
    <scope>NUCLEOTIDE SEQUENCE [LARGE SCALE GENOMIC DNA]</scope>
    <source>
        <strain evidence="3">DSM 19664 / LMG 22246 / CIP 109416 / KR-200</strain>
    </source>
</reference>
<feature type="transmembrane region" description="Helical" evidence="1">
    <location>
        <begin position="17"/>
        <end position="35"/>
    </location>
</feature>
<keyword evidence="1" id="KW-0812">Transmembrane</keyword>
<name>K9ZZ26_DEIPD</name>
<dbReference type="EMBL" id="CP003382">
    <property type="protein sequence ID" value="AFZ66903.1"/>
    <property type="molecule type" value="Genomic_DNA"/>
</dbReference>
<dbReference type="PATRIC" id="fig|937777.3.peg.1359"/>
<keyword evidence="1" id="KW-1133">Transmembrane helix</keyword>
<evidence type="ECO:0000313" key="2">
    <source>
        <dbReference type="EMBL" id="AFZ66903.1"/>
    </source>
</evidence>
<feature type="transmembrane region" description="Helical" evidence="1">
    <location>
        <begin position="55"/>
        <end position="76"/>
    </location>
</feature>
<sequence>MKDELVRASPASRRKRLLFVVGIGVMALACWKLPGLLALPTDLSQDGALALARDLFGKLCFFMASVAGIAAAWSAVTAWRILRTPQWPLPGALVGQDTLIRRGRPVYFRAYGLLVCAAVLAALAVWAALLPGRFVAVLFP</sequence>
<organism evidence="2 3">
    <name type="scientific">Deinococcus peraridilitoris (strain DSM 19664 / LMG 22246 / CIP 109416 / KR-200)</name>
    <dbReference type="NCBI Taxonomy" id="937777"/>
    <lineage>
        <taxon>Bacteria</taxon>
        <taxon>Thermotogati</taxon>
        <taxon>Deinococcota</taxon>
        <taxon>Deinococci</taxon>
        <taxon>Deinococcales</taxon>
        <taxon>Deinococcaceae</taxon>
        <taxon>Deinococcus</taxon>
    </lineage>
</organism>
<dbReference type="AlphaFoldDB" id="K9ZZ26"/>
<keyword evidence="3" id="KW-1185">Reference proteome</keyword>
<feature type="transmembrane region" description="Helical" evidence="1">
    <location>
        <begin position="110"/>
        <end position="130"/>
    </location>
</feature>
<dbReference type="HOGENOM" id="CLU_1831880_0_0_0"/>
<protein>
    <submittedName>
        <fullName evidence="2">Uncharacterized protein</fullName>
    </submittedName>
</protein>
<dbReference type="RefSeq" id="WP_015235211.1">
    <property type="nucleotide sequence ID" value="NC_019793.1"/>
</dbReference>
<dbReference type="KEGG" id="dpd:Deipe_1354"/>
<keyword evidence="1" id="KW-0472">Membrane</keyword>
<dbReference type="PROSITE" id="PS51257">
    <property type="entry name" value="PROKAR_LIPOPROTEIN"/>
    <property type="match status" value="1"/>
</dbReference>
<accession>K9ZZ26</accession>